<dbReference type="SFLD" id="SFLDG01062">
    <property type="entry name" value="methyltransferase_(Class_A)"/>
    <property type="match status" value="1"/>
</dbReference>
<dbReference type="GO" id="GO:0046872">
    <property type="term" value="F:metal ion binding"/>
    <property type="evidence" value="ECO:0007669"/>
    <property type="project" value="UniProtKB-KW"/>
</dbReference>
<comment type="caution">
    <text evidence="14">The sequence shown here is derived from an EMBL/GenBank/DDBJ whole genome shotgun (WGS) entry which is preliminary data.</text>
</comment>
<evidence type="ECO:0000256" key="9">
    <source>
        <dbReference type="ARBA" id="ARBA00022694"/>
    </source>
</evidence>
<dbReference type="Pfam" id="PF04055">
    <property type="entry name" value="Radical_SAM"/>
    <property type="match status" value="1"/>
</dbReference>
<keyword evidence="8" id="KW-0949">S-adenosyl-L-methionine</keyword>
<evidence type="ECO:0000256" key="4">
    <source>
        <dbReference type="ARBA" id="ARBA00022490"/>
    </source>
</evidence>
<evidence type="ECO:0000259" key="13">
    <source>
        <dbReference type="PROSITE" id="PS51918"/>
    </source>
</evidence>
<dbReference type="STRING" id="133412.A0A1R1Y423"/>
<accession>A0A1R1Y423</accession>
<keyword evidence="10" id="KW-0479">Metal-binding</keyword>
<keyword evidence="11" id="KW-0408">Iron</keyword>
<evidence type="ECO:0000256" key="8">
    <source>
        <dbReference type="ARBA" id="ARBA00022691"/>
    </source>
</evidence>
<evidence type="ECO:0000256" key="2">
    <source>
        <dbReference type="ARBA" id="ARBA00004496"/>
    </source>
</evidence>
<dbReference type="SFLD" id="SFLDF00275">
    <property type="entry name" value="adenosine_C2_methyltransferase"/>
    <property type="match status" value="1"/>
</dbReference>
<dbReference type="GO" id="GO:0030488">
    <property type="term" value="P:tRNA methylation"/>
    <property type="evidence" value="ECO:0007669"/>
    <property type="project" value="InterPro"/>
</dbReference>
<protein>
    <submittedName>
        <fullName evidence="14">Dual-specificity RNA methyltransferase RlmN</fullName>
    </submittedName>
</protein>
<keyword evidence="9" id="KW-0819">tRNA processing</keyword>
<keyword evidence="5" id="KW-0698">rRNA processing</keyword>
<evidence type="ECO:0000256" key="3">
    <source>
        <dbReference type="ARBA" id="ARBA00022485"/>
    </source>
</evidence>
<dbReference type="Proteomes" id="UP000187283">
    <property type="component" value="Unassembled WGS sequence"/>
</dbReference>
<dbReference type="PANTHER" id="PTHR30544">
    <property type="entry name" value="23S RRNA METHYLTRANSFERASE"/>
    <property type="match status" value="1"/>
</dbReference>
<keyword evidence="3" id="KW-0004">4Fe-4S</keyword>
<dbReference type="InterPro" id="IPR007197">
    <property type="entry name" value="rSAM"/>
</dbReference>
<dbReference type="PROSITE" id="PS51918">
    <property type="entry name" value="RADICAL_SAM"/>
    <property type="match status" value="1"/>
</dbReference>
<dbReference type="PIRSF" id="PIRSF006004">
    <property type="entry name" value="CHP00048"/>
    <property type="match status" value="1"/>
</dbReference>
<dbReference type="AlphaFoldDB" id="A0A1R1Y423"/>
<keyword evidence="4" id="KW-0963">Cytoplasm</keyword>
<name>A0A1R1Y423_9FUNG</name>
<evidence type="ECO:0000256" key="5">
    <source>
        <dbReference type="ARBA" id="ARBA00022552"/>
    </source>
</evidence>
<dbReference type="InterPro" id="IPR058240">
    <property type="entry name" value="rSAM_sf"/>
</dbReference>
<dbReference type="GO" id="GO:0070475">
    <property type="term" value="P:rRNA base methylation"/>
    <property type="evidence" value="ECO:0007669"/>
    <property type="project" value="InterPro"/>
</dbReference>
<keyword evidence="12" id="KW-0411">Iron-sulfur</keyword>
<evidence type="ECO:0000256" key="11">
    <source>
        <dbReference type="ARBA" id="ARBA00023004"/>
    </source>
</evidence>
<dbReference type="Pfam" id="PF21016">
    <property type="entry name" value="RlmN_N"/>
    <property type="match status" value="1"/>
</dbReference>
<evidence type="ECO:0000256" key="1">
    <source>
        <dbReference type="ARBA" id="ARBA00001966"/>
    </source>
</evidence>
<keyword evidence="6 14" id="KW-0489">Methyltransferase</keyword>
<comment type="cofactor">
    <cofactor evidence="1">
        <name>[4Fe-4S] cluster</name>
        <dbReference type="ChEBI" id="CHEBI:49883"/>
    </cofactor>
</comment>
<dbReference type="InterPro" id="IPR013785">
    <property type="entry name" value="Aldolase_TIM"/>
</dbReference>
<dbReference type="SFLD" id="SFLDS00029">
    <property type="entry name" value="Radical_SAM"/>
    <property type="match status" value="1"/>
</dbReference>
<dbReference type="GO" id="GO:0051539">
    <property type="term" value="F:4 iron, 4 sulfur cluster binding"/>
    <property type="evidence" value="ECO:0007669"/>
    <property type="project" value="UniProtKB-KW"/>
</dbReference>
<evidence type="ECO:0000256" key="7">
    <source>
        <dbReference type="ARBA" id="ARBA00022679"/>
    </source>
</evidence>
<evidence type="ECO:0000256" key="6">
    <source>
        <dbReference type="ARBA" id="ARBA00022603"/>
    </source>
</evidence>
<dbReference type="EMBL" id="LSSN01000947">
    <property type="protein sequence ID" value="OMJ21663.1"/>
    <property type="molecule type" value="Genomic_DNA"/>
</dbReference>
<dbReference type="OrthoDB" id="538249at2759"/>
<dbReference type="InterPro" id="IPR027492">
    <property type="entry name" value="RNA_MTrfase_RlmN"/>
</dbReference>
<dbReference type="Gene3D" id="3.20.20.70">
    <property type="entry name" value="Aldolase class I"/>
    <property type="match status" value="1"/>
</dbReference>
<dbReference type="SUPFAM" id="SSF102114">
    <property type="entry name" value="Radical SAM enzymes"/>
    <property type="match status" value="1"/>
</dbReference>
<dbReference type="NCBIfam" id="TIGR00048">
    <property type="entry name" value="rRNA_mod_RlmN"/>
    <property type="match status" value="1"/>
</dbReference>
<dbReference type="CDD" id="cd01335">
    <property type="entry name" value="Radical_SAM"/>
    <property type="match status" value="1"/>
</dbReference>
<proteinExistence type="inferred from homology"/>
<dbReference type="PANTHER" id="PTHR30544:SF5">
    <property type="entry name" value="RADICAL SAM CORE DOMAIN-CONTAINING PROTEIN"/>
    <property type="match status" value="1"/>
</dbReference>
<evidence type="ECO:0000256" key="12">
    <source>
        <dbReference type="ARBA" id="ARBA00023014"/>
    </source>
</evidence>
<gene>
    <name evidence="14" type="ORF">AYI70_g3338</name>
</gene>
<dbReference type="Gene3D" id="1.10.150.530">
    <property type="match status" value="1"/>
</dbReference>
<keyword evidence="7 14" id="KW-0808">Transferase</keyword>
<evidence type="ECO:0000313" key="15">
    <source>
        <dbReference type="Proteomes" id="UP000187283"/>
    </source>
</evidence>
<organism evidence="14 15">
    <name type="scientific">Smittium culicis</name>
    <dbReference type="NCBI Taxonomy" id="133412"/>
    <lineage>
        <taxon>Eukaryota</taxon>
        <taxon>Fungi</taxon>
        <taxon>Fungi incertae sedis</taxon>
        <taxon>Zoopagomycota</taxon>
        <taxon>Kickxellomycotina</taxon>
        <taxon>Harpellomycetes</taxon>
        <taxon>Harpellales</taxon>
        <taxon>Legeriomycetaceae</taxon>
        <taxon>Smittium</taxon>
    </lineage>
</organism>
<dbReference type="GO" id="GO:0008173">
    <property type="term" value="F:RNA methyltransferase activity"/>
    <property type="evidence" value="ECO:0007669"/>
    <property type="project" value="InterPro"/>
</dbReference>
<evidence type="ECO:0000313" key="14">
    <source>
        <dbReference type="EMBL" id="OMJ21663.1"/>
    </source>
</evidence>
<evidence type="ECO:0000256" key="10">
    <source>
        <dbReference type="ARBA" id="ARBA00022723"/>
    </source>
</evidence>
<keyword evidence="15" id="KW-1185">Reference proteome</keyword>
<dbReference type="InterPro" id="IPR048641">
    <property type="entry name" value="RlmN_N"/>
</dbReference>
<sequence length="406" mass="44873">MISNINRRCISSSAGISNSNVLKNILGLTPEQIHTEISPLLSDVKPYISKQIFQWIYKKGCTDFSEMSNLSLETRSILSQNFNINYGKTETSQLSNDGTRKLLFDLSSVNSTNATTKLSPSPKKELVETVFIPEDNRGTLCVSSQIGCALNCKFCHTGTQKFMRNLSAADIVGQYMSFAHFYADFNKQTSVSPKSITNIVFMGQGEPLLNFSNLKQAINLLTRSDGINFPTHKITVSTSGIAPLIEKVATELNVQLAISLHATDDSLRNKIMPINKSYPLAALFDSIRKFIKASEPKNSRITFEYVLLDKVNDFHGDAVRLAKLIGGIKSHVNLIPFNPWPGSIYKCSPKPAIDEFLNVLLQKNISASVRKPRGLDIMAACGQLKSSALSKMEKNTSPTPLRTKNL</sequence>
<comment type="subcellular location">
    <subcellularLocation>
        <location evidence="2">Cytoplasm</location>
    </subcellularLocation>
</comment>
<dbReference type="GO" id="GO:0005737">
    <property type="term" value="C:cytoplasm"/>
    <property type="evidence" value="ECO:0007669"/>
    <property type="project" value="UniProtKB-SubCell"/>
</dbReference>
<dbReference type="InterPro" id="IPR004383">
    <property type="entry name" value="rRNA_lsu_MTrfase_RlmN/Cfr"/>
</dbReference>
<dbReference type="InterPro" id="IPR040072">
    <property type="entry name" value="Methyltransferase_A"/>
</dbReference>
<feature type="domain" description="Radical SAM core" evidence="13">
    <location>
        <begin position="134"/>
        <end position="376"/>
    </location>
</feature>
<reference evidence="14 15" key="1">
    <citation type="submission" date="2017-01" db="EMBL/GenBank/DDBJ databases">
        <authorList>
            <person name="Mah S.A."/>
            <person name="Swanson W.J."/>
            <person name="Moy G.W."/>
            <person name="Vacquier V.D."/>
        </authorList>
    </citation>
    <scope>NUCLEOTIDE SEQUENCE [LARGE SCALE GENOMIC DNA]</scope>
    <source>
        <strain evidence="14 15">GSMNP</strain>
    </source>
</reference>
<dbReference type="HAMAP" id="MF_01849">
    <property type="entry name" value="RNA_methyltr_RlmN"/>
    <property type="match status" value="1"/>
</dbReference>